<dbReference type="Proteomes" id="UP000033710">
    <property type="component" value="Unassembled WGS sequence"/>
</dbReference>
<evidence type="ECO:0000313" key="1">
    <source>
        <dbReference type="EMBL" id="KJR89813.1"/>
    </source>
</evidence>
<proteinExistence type="predicted"/>
<gene>
    <name evidence="1" type="ORF">SPSK_06787</name>
</gene>
<dbReference type="VEuPathDB" id="FungiDB:SPSK_06787"/>
<sequence>MSTHNLLMEFPFFDINGTGSRFGDFLTLQHRTTDPDAVHRLIFRGTAAGWHQEVDATEVQATRLCKVPTNLPTCFETEYVAPLRMPFSFSSCT</sequence>
<organism evidence="1 2">
    <name type="scientific">Sporothrix schenckii 1099-18</name>
    <dbReference type="NCBI Taxonomy" id="1397361"/>
    <lineage>
        <taxon>Eukaryota</taxon>
        <taxon>Fungi</taxon>
        <taxon>Dikarya</taxon>
        <taxon>Ascomycota</taxon>
        <taxon>Pezizomycotina</taxon>
        <taxon>Sordariomycetes</taxon>
        <taxon>Sordariomycetidae</taxon>
        <taxon>Ophiostomatales</taxon>
        <taxon>Ophiostomataceae</taxon>
        <taxon>Sporothrix</taxon>
    </lineage>
</organism>
<dbReference type="AlphaFoldDB" id="A0A0F2MJD0"/>
<accession>A0A0F2MJD0</accession>
<dbReference type="RefSeq" id="XP_016592489.1">
    <property type="nucleotide sequence ID" value="XM_016733482.1"/>
</dbReference>
<protein>
    <submittedName>
        <fullName evidence="1">Uncharacterized protein</fullName>
    </submittedName>
</protein>
<dbReference type="EMBL" id="AXCR01000001">
    <property type="protein sequence ID" value="KJR89813.1"/>
    <property type="molecule type" value="Genomic_DNA"/>
</dbReference>
<reference evidence="1 2" key="1">
    <citation type="journal article" date="2014" name="BMC Genomics">
        <title>Comparative genomics of the major fungal agents of human and animal Sporotrichosis: Sporothrix schenckii and Sporothrix brasiliensis.</title>
        <authorList>
            <person name="Teixeira M.M."/>
            <person name="de Almeida L.G."/>
            <person name="Kubitschek-Barreira P."/>
            <person name="Alves F.L."/>
            <person name="Kioshima E.S."/>
            <person name="Abadio A.K."/>
            <person name="Fernandes L."/>
            <person name="Derengowski L.S."/>
            <person name="Ferreira K.S."/>
            <person name="Souza R.C."/>
            <person name="Ruiz J.C."/>
            <person name="de Andrade N.C."/>
            <person name="Paes H.C."/>
            <person name="Nicola A.M."/>
            <person name="Albuquerque P."/>
            <person name="Gerber A.L."/>
            <person name="Martins V.P."/>
            <person name="Peconick L.D."/>
            <person name="Neto A.V."/>
            <person name="Chaucanez C.B."/>
            <person name="Silva P.A."/>
            <person name="Cunha O.L."/>
            <person name="de Oliveira F.F."/>
            <person name="dos Santos T.C."/>
            <person name="Barros A.L."/>
            <person name="Soares M.A."/>
            <person name="de Oliveira L.M."/>
            <person name="Marini M.M."/>
            <person name="Villalobos-Duno H."/>
            <person name="Cunha M.M."/>
            <person name="de Hoog S."/>
            <person name="da Silveira J.F."/>
            <person name="Henrissat B."/>
            <person name="Nino-Vega G.A."/>
            <person name="Cisalpino P.S."/>
            <person name="Mora-Montes H.M."/>
            <person name="Almeida S.R."/>
            <person name="Stajich J.E."/>
            <person name="Lopes-Bezerra L.M."/>
            <person name="Vasconcelos A.T."/>
            <person name="Felipe M.S."/>
        </authorList>
    </citation>
    <scope>NUCLEOTIDE SEQUENCE [LARGE SCALE GENOMIC DNA]</scope>
    <source>
        <strain evidence="1 2">1099-18</strain>
    </source>
</reference>
<evidence type="ECO:0000313" key="2">
    <source>
        <dbReference type="Proteomes" id="UP000033710"/>
    </source>
</evidence>
<dbReference type="GeneID" id="27668759"/>
<comment type="caution">
    <text evidence="1">The sequence shown here is derived from an EMBL/GenBank/DDBJ whole genome shotgun (WGS) entry which is preliminary data.</text>
</comment>
<reference evidence="1 2" key="2">
    <citation type="journal article" date="2015" name="Eukaryot. Cell">
        <title>Asexual propagation of a virulent clone complex in a human and feline outbreak of sporotrichosis.</title>
        <authorList>
            <person name="Teixeira Mde M."/>
            <person name="Rodrigues A.M."/>
            <person name="Tsui C.K."/>
            <person name="de Almeida L.G."/>
            <person name="Van Diepeningen A.D."/>
            <person name="van den Ende B.G."/>
            <person name="Fernandes G.F."/>
            <person name="Kano R."/>
            <person name="Hamelin R.C."/>
            <person name="Lopes-Bezerra L.M."/>
            <person name="Vasconcelos A.T."/>
            <person name="de Hoog S."/>
            <person name="de Camargo Z.P."/>
            <person name="Felipe M.S."/>
        </authorList>
    </citation>
    <scope>NUCLEOTIDE SEQUENCE [LARGE SCALE GENOMIC DNA]</scope>
    <source>
        <strain evidence="1 2">1099-18</strain>
    </source>
</reference>
<name>A0A0F2MJD0_SPOSC</name>
<dbReference type="KEGG" id="ssck:SPSK_06787"/>